<name>A0A067MPV5_BOTB1</name>
<keyword evidence="1" id="KW-0472">Membrane</keyword>
<keyword evidence="3" id="KW-1185">Reference proteome</keyword>
<evidence type="ECO:0000313" key="3">
    <source>
        <dbReference type="Proteomes" id="UP000027195"/>
    </source>
</evidence>
<reference evidence="3" key="1">
    <citation type="journal article" date="2014" name="Proc. Natl. Acad. Sci. U.S.A.">
        <title>Extensive sampling of basidiomycete genomes demonstrates inadequacy of the white-rot/brown-rot paradigm for wood decay fungi.</title>
        <authorList>
            <person name="Riley R."/>
            <person name="Salamov A.A."/>
            <person name="Brown D.W."/>
            <person name="Nagy L.G."/>
            <person name="Floudas D."/>
            <person name="Held B.W."/>
            <person name="Levasseur A."/>
            <person name="Lombard V."/>
            <person name="Morin E."/>
            <person name="Otillar R."/>
            <person name="Lindquist E.A."/>
            <person name="Sun H."/>
            <person name="LaButti K.M."/>
            <person name="Schmutz J."/>
            <person name="Jabbour D."/>
            <person name="Luo H."/>
            <person name="Baker S.E."/>
            <person name="Pisabarro A.G."/>
            <person name="Walton J.D."/>
            <person name="Blanchette R.A."/>
            <person name="Henrissat B."/>
            <person name="Martin F."/>
            <person name="Cullen D."/>
            <person name="Hibbett D.S."/>
            <person name="Grigoriev I.V."/>
        </authorList>
    </citation>
    <scope>NUCLEOTIDE SEQUENCE [LARGE SCALE GENOMIC DNA]</scope>
    <source>
        <strain evidence="3">FD-172 SS1</strain>
    </source>
</reference>
<proteinExistence type="predicted"/>
<evidence type="ECO:0000256" key="1">
    <source>
        <dbReference type="SAM" id="Phobius"/>
    </source>
</evidence>
<sequence length="130" mass="14769">MCLISCYYPWNYQCPTSRSQLRSRYTPWTTAVGARSRRHCPCPTPRRLRTKGWSQPTGLSGRVVAQTMGSTFVKPCCQFRRLRAKSSSPRAQRKGSTRRRRDAVWSVLLISGGLAASDLGALWRCQSTWV</sequence>
<dbReference type="InParanoid" id="A0A067MPV5"/>
<keyword evidence="1" id="KW-1133">Transmembrane helix</keyword>
<gene>
    <name evidence="2" type="ORF">BOTBODRAFT_582867</name>
</gene>
<protein>
    <submittedName>
        <fullName evidence="2">Uncharacterized protein</fullName>
    </submittedName>
</protein>
<accession>A0A067MPV5</accession>
<keyword evidence="1" id="KW-0812">Transmembrane</keyword>
<dbReference type="HOGENOM" id="CLU_1937818_0_0_1"/>
<feature type="transmembrane region" description="Helical" evidence="1">
    <location>
        <begin position="103"/>
        <end position="123"/>
    </location>
</feature>
<dbReference type="AlphaFoldDB" id="A0A067MPV5"/>
<evidence type="ECO:0000313" key="2">
    <source>
        <dbReference type="EMBL" id="KDQ17773.1"/>
    </source>
</evidence>
<dbReference type="EMBL" id="KL198023">
    <property type="protein sequence ID" value="KDQ17773.1"/>
    <property type="molecule type" value="Genomic_DNA"/>
</dbReference>
<organism evidence="2 3">
    <name type="scientific">Botryobasidium botryosum (strain FD-172 SS1)</name>
    <dbReference type="NCBI Taxonomy" id="930990"/>
    <lineage>
        <taxon>Eukaryota</taxon>
        <taxon>Fungi</taxon>
        <taxon>Dikarya</taxon>
        <taxon>Basidiomycota</taxon>
        <taxon>Agaricomycotina</taxon>
        <taxon>Agaricomycetes</taxon>
        <taxon>Cantharellales</taxon>
        <taxon>Botryobasidiaceae</taxon>
        <taxon>Botryobasidium</taxon>
    </lineage>
</organism>
<dbReference type="Proteomes" id="UP000027195">
    <property type="component" value="Unassembled WGS sequence"/>
</dbReference>